<organism evidence="6 7">
    <name type="scientific">Phocaeicola massiliensis B84634 = Timone 84634 = DSM 17679 = JCM 13223</name>
    <dbReference type="NCBI Taxonomy" id="1121098"/>
    <lineage>
        <taxon>Bacteria</taxon>
        <taxon>Pseudomonadati</taxon>
        <taxon>Bacteroidota</taxon>
        <taxon>Bacteroidia</taxon>
        <taxon>Bacteroidales</taxon>
        <taxon>Bacteroidaceae</taxon>
        <taxon>Phocaeicola</taxon>
    </lineage>
</organism>
<gene>
    <name evidence="6" type="ORF">HMPREF1534_02587</name>
</gene>
<evidence type="ECO:0000256" key="4">
    <source>
        <dbReference type="SAM" id="Phobius"/>
    </source>
</evidence>
<keyword evidence="7" id="KW-1185">Reference proteome</keyword>
<evidence type="ECO:0000256" key="3">
    <source>
        <dbReference type="ARBA" id="ARBA00023125"/>
    </source>
</evidence>
<dbReference type="GeneID" id="60061502"/>
<dbReference type="PANTHER" id="PTHR11361:SF99">
    <property type="entry name" value="DNA MISMATCH REPAIR PROTEIN"/>
    <property type="match status" value="1"/>
</dbReference>
<dbReference type="AlphaFoldDB" id="U6RFX3"/>
<dbReference type="Proteomes" id="UP000017831">
    <property type="component" value="Unassembled WGS sequence"/>
</dbReference>
<dbReference type="PATRIC" id="fig|1121098.3.peg.2625"/>
<name>U6RFX3_9BACT</name>
<protein>
    <recommendedName>
        <fullName evidence="5">DNA mismatch repair proteins mutS family domain-containing protein</fullName>
    </recommendedName>
</protein>
<keyword evidence="3" id="KW-0238">DNA-binding</keyword>
<dbReference type="OrthoDB" id="9802448at2"/>
<dbReference type="PANTHER" id="PTHR11361">
    <property type="entry name" value="DNA MISMATCH REPAIR PROTEIN MUTS FAMILY MEMBER"/>
    <property type="match status" value="1"/>
</dbReference>
<evidence type="ECO:0000313" key="6">
    <source>
        <dbReference type="EMBL" id="EOA54113.1"/>
    </source>
</evidence>
<dbReference type="eggNOG" id="COG0249">
    <property type="taxonomic scope" value="Bacteria"/>
</dbReference>
<dbReference type="InterPro" id="IPR036187">
    <property type="entry name" value="DNA_mismatch_repair_MutS_sf"/>
</dbReference>
<feature type="transmembrane region" description="Helical" evidence="4">
    <location>
        <begin position="214"/>
        <end position="232"/>
    </location>
</feature>
<dbReference type="Gene3D" id="1.10.1420.10">
    <property type="match status" value="1"/>
</dbReference>
<evidence type="ECO:0000313" key="7">
    <source>
        <dbReference type="Proteomes" id="UP000017831"/>
    </source>
</evidence>
<keyword evidence="4" id="KW-0812">Transmembrane</keyword>
<dbReference type="HOGENOM" id="CLU_030717_0_0_10"/>
<reference evidence="6 7" key="1">
    <citation type="submission" date="2013-04" db="EMBL/GenBank/DDBJ databases">
        <title>The Genome Sequence of Bacteroides massiliensis DSM 17679.</title>
        <authorList>
            <consortium name="The Broad Institute Genomics Platform"/>
            <person name="Earl A."/>
            <person name="Ward D."/>
            <person name="Feldgarden M."/>
            <person name="Gevers D."/>
            <person name="Martens E."/>
            <person name="Fenner L."/>
            <person name="Roux V."/>
            <person name="Mallet M.N."/>
            <person name="Raoult D."/>
            <person name="Walker B."/>
            <person name="Young S."/>
            <person name="Zeng Q."/>
            <person name="Gargeya S."/>
            <person name="Fitzgerald M."/>
            <person name="Haas B."/>
            <person name="Abouelleil A."/>
            <person name="Allen A.W."/>
            <person name="Alvarado L."/>
            <person name="Arachchi H.M."/>
            <person name="Berlin A.M."/>
            <person name="Chapman S.B."/>
            <person name="Gainer-Dewar J."/>
            <person name="Goldberg J."/>
            <person name="Griggs A."/>
            <person name="Gujja S."/>
            <person name="Hansen M."/>
            <person name="Howarth C."/>
            <person name="Imamovic A."/>
            <person name="Ireland A."/>
            <person name="Larimer J."/>
            <person name="McCowan C."/>
            <person name="Murphy C."/>
            <person name="Pearson M."/>
            <person name="Poon T.W."/>
            <person name="Priest M."/>
            <person name="Roberts A."/>
            <person name="Saif S."/>
            <person name="Shea T."/>
            <person name="Sisk P."/>
            <person name="Sykes S."/>
            <person name="Wortman J."/>
            <person name="Nusbaum C."/>
            <person name="Birren B."/>
        </authorList>
    </citation>
    <scope>NUCLEOTIDE SEQUENCE [LARGE SCALE GENOMIC DNA]</scope>
    <source>
        <strain evidence="7">B84634 / Timone 84634 / DSM 17679 / JCM 13223</strain>
    </source>
</reference>
<feature type="transmembrane region" description="Helical" evidence="4">
    <location>
        <begin position="25"/>
        <end position="45"/>
    </location>
</feature>
<dbReference type="InterPro" id="IPR007696">
    <property type="entry name" value="DNA_mismatch_repair_MutS_core"/>
</dbReference>
<dbReference type="GO" id="GO:0140664">
    <property type="term" value="F:ATP-dependent DNA damage sensor activity"/>
    <property type="evidence" value="ECO:0007669"/>
    <property type="project" value="InterPro"/>
</dbReference>
<evidence type="ECO:0000256" key="2">
    <source>
        <dbReference type="ARBA" id="ARBA00022840"/>
    </source>
</evidence>
<dbReference type="STRING" id="1121098.HMPREF1534_02587"/>
<sequence length="599" mass="68610">MELKTQYQQRVDETERELQIVRNKILRISSLRVVLFLAGIFGVIYGYDAGAAALCLITALTFVPFLILVKFHNRLFFRKEWLETCIRVNQDEISALDNNYEPFDEGAEFVNAGHRYSLDLDIFGHHSLFQAMNRTCTSFGKNKLAEWLQKPLEKKEEIRERQTAVSELAGYDKFRECFRITGLLYKGEADDRNEIKEWTESSAYFSRMWWSRPMLCLVPSANVILLALGMTGVISMSWFGLAFGTFVVASFGLIKHVTNLQGIYDKKLRILSIYAKLIALIDRQEMKAPLLARLKAKFGTDGKRTSEILKELATELDKLDLRNNQIMYVLLEGSLFWQLRQVMRIEAWRKKYGECLLHWLDMLGEMDALCSMGTFAFNHPAYTYPVIADKPFVFCAREMGHPLMPVSQCVKNDAEIPSRPFFVIITGANMAGKSTYLRTIGVNYVLACIGSPVCCDSLEIYPARLITSLRTSDSLNDNESYFFAELKRLKQIIDRLNSGEELFIILDEILKGTNSMDKQKGSFALVKQLMTLKANGIIATHDLLLGKLIEYFPDEIHNYCFEADITNNELTFSYKMREGVARNMNACFLMEKMGLVIND</sequence>
<dbReference type="CDD" id="cd03283">
    <property type="entry name" value="ABC_MutS-like"/>
    <property type="match status" value="1"/>
</dbReference>
<proteinExistence type="predicted"/>
<dbReference type="Gene3D" id="3.40.50.300">
    <property type="entry name" value="P-loop containing nucleotide triphosphate hydrolases"/>
    <property type="match status" value="1"/>
</dbReference>
<dbReference type="GO" id="GO:0005829">
    <property type="term" value="C:cytosol"/>
    <property type="evidence" value="ECO:0007669"/>
    <property type="project" value="TreeGrafter"/>
</dbReference>
<dbReference type="EMBL" id="AQHY01000028">
    <property type="protein sequence ID" value="EOA54113.1"/>
    <property type="molecule type" value="Genomic_DNA"/>
</dbReference>
<dbReference type="FunFam" id="3.40.50.300:FF:001552">
    <property type="entry name" value="Mismatch repair ATPase (MutS family)"/>
    <property type="match status" value="1"/>
</dbReference>
<dbReference type="GO" id="GO:0030983">
    <property type="term" value="F:mismatched DNA binding"/>
    <property type="evidence" value="ECO:0007669"/>
    <property type="project" value="InterPro"/>
</dbReference>
<keyword evidence="2" id="KW-0067">ATP-binding</keyword>
<accession>U6RFX3</accession>
<dbReference type="SMART" id="SM00534">
    <property type="entry name" value="MUTSac"/>
    <property type="match status" value="1"/>
</dbReference>
<dbReference type="SUPFAM" id="SSF52540">
    <property type="entry name" value="P-loop containing nucleoside triphosphate hydrolases"/>
    <property type="match status" value="1"/>
</dbReference>
<keyword evidence="4" id="KW-1133">Transmembrane helix</keyword>
<evidence type="ECO:0000259" key="5">
    <source>
        <dbReference type="SMART" id="SM00534"/>
    </source>
</evidence>
<feature type="domain" description="DNA mismatch repair proteins mutS family" evidence="5">
    <location>
        <begin position="420"/>
        <end position="598"/>
    </location>
</feature>
<evidence type="ECO:0000256" key="1">
    <source>
        <dbReference type="ARBA" id="ARBA00022741"/>
    </source>
</evidence>
<keyword evidence="4" id="KW-0472">Membrane</keyword>
<comment type="caution">
    <text evidence="6">The sequence shown here is derived from an EMBL/GenBank/DDBJ whole genome shotgun (WGS) entry which is preliminary data.</text>
</comment>
<dbReference type="SUPFAM" id="SSF48334">
    <property type="entry name" value="DNA repair protein MutS, domain III"/>
    <property type="match status" value="1"/>
</dbReference>
<feature type="transmembrane region" description="Helical" evidence="4">
    <location>
        <begin position="51"/>
        <end position="69"/>
    </location>
</feature>
<dbReference type="InterPro" id="IPR000432">
    <property type="entry name" value="DNA_mismatch_repair_MutS_C"/>
</dbReference>
<dbReference type="InterPro" id="IPR045076">
    <property type="entry name" value="MutS"/>
</dbReference>
<dbReference type="RefSeq" id="WP_005941820.1">
    <property type="nucleotide sequence ID" value="NZ_KB890322.1"/>
</dbReference>
<dbReference type="InterPro" id="IPR027417">
    <property type="entry name" value="P-loop_NTPase"/>
</dbReference>
<keyword evidence="1" id="KW-0547">Nucleotide-binding</keyword>
<dbReference type="Pfam" id="PF05192">
    <property type="entry name" value="MutS_III"/>
    <property type="match status" value="1"/>
</dbReference>
<dbReference type="Pfam" id="PF00488">
    <property type="entry name" value="MutS_V"/>
    <property type="match status" value="1"/>
</dbReference>
<dbReference type="GO" id="GO:0006298">
    <property type="term" value="P:mismatch repair"/>
    <property type="evidence" value="ECO:0007669"/>
    <property type="project" value="InterPro"/>
</dbReference>
<dbReference type="GO" id="GO:0005524">
    <property type="term" value="F:ATP binding"/>
    <property type="evidence" value="ECO:0007669"/>
    <property type="project" value="UniProtKB-KW"/>
</dbReference>